<keyword evidence="3" id="KW-1185">Reference proteome</keyword>
<dbReference type="Proteomes" id="UP000741013">
    <property type="component" value="Unassembled WGS sequence"/>
</dbReference>
<protein>
    <submittedName>
        <fullName evidence="2">Uncharacterized protein</fullName>
    </submittedName>
</protein>
<proteinExistence type="predicted"/>
<accession>A0ABS4PIK2</accession>
<name>A0ABS4PIK2_9PSEU</name>
<keyword evidence="1" id="KW-1133">Transmembrane helix</keyword>
<dbReference type="EMBL" id="JAGGMS010000001">
    <property type="protein sequence ID" value="MBP2179253.1"/>
    <property type="molecule type" value="Genomic_DNA"/>
</dbReference>
<feature type="transmembrane region" description="Helical" evidence="1">
    <location>
        <begin position="123"/>
        <end position="146"/>
    </location>
</feature>
<sequence length="355" mass="38859">MHHRRHHRHLGPIPLLLPLALLTWVPLTLLPRLALSLLARVALLSRLALALPILAWVLLAQQTQLSRVPLTLLPGLALPLAARVTLLVPVALLPRLALRILLAALEPLALVARLTRAPLLARLVLVALLLTLAALATGLSWVALASRTLRTPLLLLTRLLLVARRALPARVVLLVRVVLAALLAPRPALPLGAWVPVLRLTLLALIVLRRLVLRVPLPRRPAVAPRLLLLPGVRQGGGLLRPLPYGCLLTRVLLSLFSGPLRRLLLRLRIGGRLEQRALRFQVLHRLGGLWVRLRPRPPHPQGVLLRERLGSVVVVRRPPRLVGPAAVRHAPSSGVPQLTPRTHRCGSVVTRGPH</sequence>
<gene>
    <name evidence="2" type="ORF">JOM49_000779</name>
</gene>
<evidence type="ECO:0000256" key="1">
    <source>
        <dbReference type="SAM" id="Phobius"/>
    </source>
</evidence>
<keyword evidence="1" id="KW-0812">Transmembrane</keyword>
<evidence type="ECO:0000313" key="3">
    <source>
        <dbReference type="Proteomes" id="UP000741013"/>
    </source>
</evidence>
<feature type="transmembrane region" description="Helical" evidence="1">
    <location>
        <begin position="12"/>
        <end position="31"/>
    </location>
</feature>
<keyword evidence="1" id="KW-0472">Membrane</keyword>
<evidence type="ECO:0000313" key="2">
    <source>
        <dbReference type="EMBL" id="MBP2179253.1"/>
    </source>
</evidence>
<feature type="transmembrane region" description="Helical" evidence="1">
    <location>
        <begin position="80"/>
        <end position="103"/>
    </location>
</feature>
<feature type="transmembrane region" description="Helical" evidence="1">
    <location>
        <begin position="191"/>
        <end position="212"/>
    </location>
</feature>
<reference evidence="2 3" key="1">
    <citation type="submission" date="2021-03" db="EMBL/GenBank/DDBJ databases">
        <title>Sequencing the genomes of 1000 actinobacteria strains.</title>
        <authorList>
            <person name="Klenk H.-P."/>
        </authorList>
    </citation>
    <scope>NUCLEOTIDE SEQUENCE [LARGE SCALE GENOMIC DNA]</scope>
    <source>
        <strain evidence="2 3">DSM 45510</strain>
    </source>
</reference>
<comment type="caution">
    <text evidence="2">The sequence shown here is derived from an EMBL/GenBank/DDBJ whole genome shotgun (WGS) entry which is preliminary data.</text>
</comment>
<organism evidence="2 3">
    <name type="scientific">Amycolatopsis magusensis</name>
    <dbReference type="NCBI Taxonomy" id="882444"/>
    <lineage>
        <taxon>Bacteria</taxon>
        <taxon>Bacillati</taxon>
        <taxon>Actinomycetota</taxon>
        <taxon>Actinomycetes</taxon>
        <taxon>Pseudonocardiales</taxon>
        <taxon>Pseudonocardiaceae</taxon>
        <taxon>Amycolatopsis</taxon>
    </lineage>
</organism>
<feature type="transmembrane region" description="Helical" evidence="1">
    <location>
        <begin position="37"/>
        <end position="59"/>
    </location>
</feature>
<dbReference type="RefSeq" id="WP_209662995.1">
    <property type="nucleotide sequence ID" value="NZ_JAGGMS010000001.1"/>
</dbReference>